<dbReference type="Gene3D" id="3.40.50.720">
    <property type="entry name" value="NAD(P)-binding Rossmann-like Domain"/>
    <property type="match status" value="1"/>
</dbReference>
<dbReference type="SUPFAM" id="SSF54373">
    <property type="entry name" value="FAD-linked reductases, C-terminal domain"/>
    <property type="match status" value="1"/>
</dbReference>
<proteinExistence type="inferred from homology"/>
<dbReference type="SUPFAM" id="SSF51971">
    <property type="entry name" value="Nucleotide-binding domain"/>
    <property type="match status" value="1"/>
</dbReference>
<dbReference type="PANTHER" id="PTHR11530">
    <property type="entry name" value="D-AMINO ACID OXIDASE"/>
    <property type="match status" value="1"/>
</dbReference>
<dbReference type="Pfam" id="PF01266">
    <property type="entry name" value="DAO"/>
    <property type="match status" value="1"/>
</dbReference>
<accession>A0A3D8R3K4</accession>
<name>A0A3D8R3K4_9HELO</name>
<keyword evidence="3" id="KW-0285">Flavoprotein</keyword>
<feature type="binding site" evidence="6">
    <location>
        <position position="314"/>
    </location>
    <ligand>
        <name>D-dopa</name>
        <dbReference type="ChEBI" id="CHEBI:149689"/>
    </ligand>
</feature>
<evidence type="ECO:0000313" key="9">
    <source>
        <dbReference type="Proteomes" id="UP000256328"/>
    </source>
</evidence>
<dbReference type="EMBL" id="PDLN01000013">
    <property type="protein sequence ID" value="RDW68625.1"/>
    <property type="molecule type" value="Genomic_DNA"/>
</dbReference>
<reference evidence="8 9" key="1">
    <citation type="journal article" date="2018" name="IMA Fungus">
        <title>IMA Genome-F 9: Draft genome sequence of Annulohypoxylon stygium, Aspergillus mulundensis, Berkeleyomyces basicola (syn. Thielaviopsis basicola), Ceratocystis smalleyi, two Cercospora beticola strains, Coleophoma cylindrospora, Fusarium fracticaudum, Phialophora cf. hyalina, and Morchella septimelata.</title>
        <authorList>
            <person name="Wingfield B.D."/>
            <person name="Bills G.F."/>
            <person name="Dong Y."/>
            <person name="Huang W."/>
            <person name="Nel W.J."/>
            <person name="Swalarsk-Parry B.S."/>
            <person name="Vaghefi N."/>
            <person name="Wilken P.M."/>
            <person name="An Z."/>
            <person name="de Beer Z.W."/>
            <person name="De Vos L."/>
            <person name="Chen L."/>
            <person name="Duong T.A."/>
            <person name="Gao Y."/>
            <person name="Hammerbacher A."/>
            <person name="Kikkert J.R."/>
            <person name="Li Y."/>
            <person name="Li H."/>
            <person name="Li K."/>
            <person name="Li Q."/>
            <person name="Liu X."/>
            <person name="Ma X."/>
            <person name="Naidoo K."/>
            <person name="Pethybridge S.J."/>
            <person name="Sun J."/>
            <person name="Steenkamp E.T."/>
            <person name="van der Nest M.A."/>
            <person name="van Wyk S."/>
            <person name="Wingfield M.J."/>
            <person name="Xiong C."/>
            <person name="Yue Q."/>
            <person name="Zhang X."/>
        </authorList>
    </citation>
    <scope>NUCLEOTIDE SEQUENCE [LARGE SCALE GENOMIC DNA]</scope>
    <source>
        <strain evidence="8 9">BP5796</strain>
    </source>
</reference>
<keyword evidence="5" id="KW-0560">Oxidoreductase</keyword>
<feature type="binding site" evidence="6">
    <location>
        <position position="181"/>
    </location>
    <ligand>
        <name>FAD</name>
        <dbReference type="ChEBI" id="CHEBI:57692"/>
    </ligand>
</feature>
<evidence type="ECO:0000256" key="2">
    <source>
        <dbReference type="ARBA" id="ARBA00006730"/>
    </source>
</evidence>
<evidence type="ECO:0000259" key="7">
    <source>
        <dbReference type="Pfam" id="PF01266"/>
    </source>
</evidence>
<dbReference type="AlphaFoldDB" id="A0A3D8R3K4"/>
<dbReference type="GO" id="GO:0003884">
    <property type="term" value="F:D-amino-acid oxidase activity"/>
    <property type="evidence" value="ECO:0007669"/>
    <property type="project" value="InterPro"/>
</dbReference>
<dbReference type="Proteomes" id="UP000256328">
    <property type="component" value="Unassembled WGS sequence"/>
</dbReference>
<evidence type="ECO:0000256" key="4">
    <source>
        <dbReference type="ARBA" id="ARBA00022827"/>
    </source>
</evidence>
<dbReference type="OrthoDB" id="2015447at2759"/>
<gene>
    <name evidence="8" type="ORF">BP5796_09282</name>
</gene>
<dbReference type="PANTHER" id="PTHR11530:SF11">
    <property type="entry name" value="D-ASPARTATE OXIDASE"/>
    <property type="match status" value="1"/>
</dbReference>
<organism evidence="8 9">
    <name type="scientific">Coleophoma crateriformis</name>
    <dbReference type="NCBI Taxonomy" id="565419"/>
    <lineage>
        <taxon>Eukaryota</taxon>
        <taxon>Fungi</taxon>
        <taxon>Dikarya</taxon>
        <taxon>Ascomycota</taxon>
        <taxon>Pezizomycotina</taxon>
        <taxon>Leotiomycetes</taxon>
        <taxon>Helotiales</taxon>
        <taxon>Dermateaceae</taxon>
        <taxon>Coleophoma</taxon>
    </lineage>
</organism>
<dbReference type="GO" id="GO:0005737">
    <property type="term" value="C:cytoplasm"/>
    <property type="evidence" value="ECO:0007669"/>
    <property type="project" value="TreeGrafter"/>
</dbReference>
<comment type="caution">
    <text evidence="8">The sequence shown here is derived from an EMBL/GenBank/DDBJ whole genome shotgun (WGS) entry which is preliminary data.</text>
</comment>
<evidence type="ECO:0000256" key="6">
    <source>
        <dbReference type="PIRSR" id="PIRSR000189-1"/>
    </source>
</evidence>
<dbReference type="GO" id="GO:0019478">
    <property type="term" value="P:D-amino acid catabolic process"/>
    <property type="evidence" value="ECO:0007669"/>
    <property type="project" value="TreeGrafter"/>
</dbReference>
<dbReference type="PIRSF" id="PIRSF000189">
    <property type="entry name" value="D-aa_oxidase"/>
    <property type="match status" value="1"/>
</dbReference>
<keyword evidence="9" id="KW-1185">Reference proteome</keyword>
<dbReference type="GO" id="GO:0071949">
    <property type="term" value="F:FAD binding"/>
    <property type="evidence" value="ECO:0007669"/>
    <property type="project" value="InterPro"/>
</dbReference>
<evidence type="ECO:0000256" key="5">
    <source>
        <dbReference type="ARBA" id="ARBA00023002"/>
    </source>
</evidence>
<keyword evidence="4 6" id="KW-0274">FAD</keyword>
<dbReference type="InterPro" id="IPR023209">
    <property type="entry name" value="DAO"/>
</dbReference>
<feature type="domain" description="FAD dependent oxidoreductase" evidence="7">
    <location>
        <begin position="3"/>
        <end position="330"/>
    </location>
</feature>
<comment type="cofactor">
    <cofactor evidence="1 6">
        <name>FAD</name>
        <dbReference type="ChEBI" id="CHEBI:57692"/>
    </cofactor>
</comment>
<evidence type="ECO:0000313" key="8">
    <source>
        <dbReference type="EMBL" id="RDW68625.1"/>
    </source>
</evidence>
<feature type="binding site" evidence="6">
    <location>
        <position position="286"/>
    </location>
    <ligand>
        <name>D-dopa</name>
        <dbReference type="ChEBI" id="CHEBI:149689"/>
    </ligand>
</feature>
<dbReference type="Gene3D" id="3.30.9.10">
    <property type="entry name" value="D-Amino Acid Oxidase, subunit A, domain 2"/>
    <property type="match status" value="1"/>
</dbReference>
<evidence type="ECO:0000256" key="3">
    <source>
        <dbReference type="ARBA" id="ARBA00022630"/>
    </source>
</evidence>
<comment type="similarity">
    <text evidence="2">Belongs to the DAMOX/DASOX family.</text>
</comment>
<sequence length="343" mass="37661">MTKVTIVGAGISGMAVASQLPKSYQVTIVARDLPGDPESLAWSSPWAGAVWMGMADSTPADQKMQLEAFAFWWKLAASDPESSVRSLPAQRIEMIDLIDGGRLEDIWYRDHMPDFRVLSPDEMPADATFGISYQSIVLQPMIFLPWLRKRLEANGVVFQRKTITSLSELSNTKQDVIVNCTGVGSRHLTDVHDAAMEPVRGQTVLVKSGYNKLFIRRGKVDYTYALSRLDGTVILGGIKQHNNMATSVDTELRRDIFRRIAANIPAAFPTSSPDGFEVIRDIVGIRPQRSCGVRVESEVLPGGVKVVHAYGAPGGAYIFSMGMARRAVELVHDFVLATPVAKL</sequence>
<dbReference type="InterPro" id="IPR006076">
    <property type="entry name" value="FAD-dep_OxRdtase"/>
</dbReference>
<protein>
    <recommendedName>
        <fullName evidence="7">FAD dependent oxidoreductase domain-containing protein</fullName>
    </recommendedName>
</protein>
<evidence type="ECO:0000256" key="1">
    <source>
        <dbReference type="ARBA" id="ARBA00001974"/>
    </source>
</evidence>